<evidence type="ECO:0000313" key="3">
    <source>
        <dbReference type="Proteomes" id="UP000649753"/>
    </source>
</evidence>
<dbReference type="EMBL" id="JADBEB010000001">
    <property type="protein sequence ID" value="MBE1487961.1"/>
    <property type="molecule type" value="Genomic_DNA"/>
</dbReference>
<evidence type="ECO:0000259" key="1">
    <source>
        <dbReference type="Pfam" id="PF04480"/>
    </source>
</evidence>
<dbReference type="AlphaFoldDB" id="A0A927M765"/>
<protein>
    <recommendedName>
        <fullName evidence="1">DUF559 domain-containing protein</fullName>
    </recommendedName>
</protein>
<dbReference type="Proteomes" id="UP000649753">
    <property type="component" value="Unassembled WGS sequence"/>
</dbReference>
<organism evidence="2 3">
    <name type="scientific">Plantactinospora soyae</name>
    <dbReference type="NCBI Taxonomy" id="1544732"/>
    <lineage>
        <taxon>Bacteria</taxon>
        <taxon>Bacillati</taxon>
        <taxon>Actinomycetota</taxon>
        <taxon>Actinomycetes</taxon>
        <taxon>Micromonosporales</taxon>
        <taxon>Micromonosporaceae</taxon>
        <taxon>Plantactinospora</taxon>
    </lineage>
</organism>
<keyword evidence="3" id="KW-1185">Reference proteome</keyword>
<dbReference type="Pfam" id="PF04480">
    <property type="entry name" value="DUF559"/>
    <property type="match status" value="1"/>
</dbReference>
<reference evidence="2" key="1">
    <citation type="submission" date="2020-10" db="EMBL/GenBank/DDBJ databases">
        <title>Sequencing the genomes of 1000 actinobacteria strains.</title>
        <authorList>
            <person name="Klenk H.-P."/>
        </authorList>
    </citation>
    <scope>NUCLEOTIDE SEQUENCE</scope>
    <source>
        <strain evidence="2">DSM 46832</strain>
    </source>
</reference>
<feature type="domain" description="DUF559" evidence="1">
    <location>
        <begin position="243"/>
        <end position="307"/>
    </location>
</feature>
<dbReference type="InterPro" id="IPR007569">
    <property type="entry name" value="DUF559"/>
</dbReference>
<sequence>MMPMDIRPLPADDADELTWLLFRQDNVISWRQARRFLTEAAVRHRVASGRWRRIHPRVYVTHSGPVGAEQRLWIAVLAAGTGAVLAGVTALDGYGLYGYAGSGIHLLLPAGRQPRDVPRGVIVHRSTVLPAQDVHRMAAPPRTMPARSVVDAAAWAGSDDTACAIVAASFQRRLVTVEEIGTVLDRLPRVRRRAVIATAARDAAGGSHSLAELDYLRLSRRYGLPEPSRQVVRRDAGGRRRYLDVYYQEWGVHVEVDGGQHGDPRHQWADMKRQNELWIAGDRVLRFPAHLVRHRPADVFTQVRAALTAAGWTPDP</sequence>
<evidence type="ECO:0000313" key="2">
    <source>
        <dbReference type="EMBL" id="MBE1487961.1"/>
    </source>
</evidence>
<comment type="caution">
    <text evidence="2">The sequence shown here is derived from an EMBL/GenBank/DDBJ whole genome shotgun (WGS) entry which is preliminary data.</text>
</comment>
<proteinExistence type="predicted"/>
<accession>A0A927M765</accession>
<name>A0A927M765_9ACTN</name>
<gene>
    <name evidence="2" type="ORF">H4W31_003599</name>
</gene>
<dbReference type="RefSeq" id="WP_225945574.1">
    <property type="nucleotide sequence ID" value="NZ_JADBEB010000001.1"/>
</dbReference>